<dbReference type="NCBIfam" id="NF010733">
    <property type="entry name" value="PRK14135.1"/>
    <property type="match status" value="1"/>
</dbReference>
<feature type="domain" description="RecX first three-helical" evidence="8">
    <location>
        <begin position="67"/>
        <end position="105"/>
    </location>
</feature>
<dbReference type="PANTHER" id="PTHR33602:SF1">
    <property type="entry name" value="REGULATORY PROTEIN RECX FAMILY PROTEIN"/>
    <property type="match status" value="1"/>
</dbReference>
<feature type="domain" description="RecX third three-helical" evidence="7">
    <location>
        <begin position="159"/>
        <end position="205"/>
    </location>
</feature>
<evidence type="ECO:0000256" key="3">
    <source>
        <dbReference type="ARBA" id="ARBA00018111"/>
    </source>
</evidence>
<reference evidence="10" key="1">
    <citation type="journal article" date="2019" name="Int. J. Syst. Evol. Microbiol.">
        <title>The Global Catalogue of Microorganisms (GCM) 10K type strain sequencing project: providing services to taxonomists for standard genome sequencing and annotation.</title>
        <authorList>
            <consortium name="The Broad Institute Genomics Platform"/>
            <consortium name="The Broad Institute Genome Sequencing Center for Infectious Disease"/>
            <person name="Wu L."/>
            <person name="Ma J."/>
        </authorList>
    </citation>
    <scope>NUCLEOTIDE SEQUENCE [LARGE SCALE GENOMIC DNA]</scope>
    <source>
        <strain evidence="10">TISTR 1535</strain>
    </source>
</reference>
<comment type="function">
    <text evidence="5">Modulates RecA activity.</text>
</comment>
<comment type="similarity">
    <text evidence="2 5">Belongs to the RecX family.</text>
</comment>
<feature type="domain" description="RecX second three-helical" evidence="6">
    <location>
        <begin position="112"/>
        <end position="152"/>
    </location>
</feature>
<evidence type="ECO:0000256" key="4">
    <source>
        <dbReference type="ARBA" id="ARBA00022490"/>
    </source>
</evidence>
<organism evidence="9 10">
    <name type="scientific">Lentibacillus juripiscarius</name>
    <dbReference type="NCBI Taxonomy" id="257446"/>
    <lineage>
        <taxon>Bacteria</taxon>
        <taxon>Bacillati</taxon>
        <taxon>Bacillota</taxon>
        <taxon>Bacilli</taxon>
        <taxon>Bacillales</taxon>
        <taxon>Bacillaceae</taxon>
        <taxon>Lentibacillus</taxon>
    </lineage>
</organism>
<dbReference type="Proteomes" id="UP001597502">
    <property type="component" value="Unassembled WGS sequence"/>
</dbReference>
<evidence type="ECO:0000259" key="8">
    <source>
        <dbReference type="Pfam" id="PF21982"/>
    </source>
</evidence>
<accession>A0ABW5V460</accession>
<evidence type="ECO:0000313" key="9">
    <source>
        <dbReference type="EMBL" id="MFD2759594.1"/>
    </source>
</evidence>
<sequence>MTKISRITTQKKRHDRFNIFLSDGQGERYAFSVDESVLVDYRLHKDMELDEATITALIQKDTLQKGYSLAINYLSYRMRTKKEIRDYLQTKEVDEEHITKIMDKLAAQGLTDDKQFADAFVRTRISTAAKGPMLVQQELLEKGVDAALAAEAVEQYTYDVQFDKAMKLAIKKRNTGKNKSFRQQLQQLQGTLTQKGFTRDVVQAVSKELQDEKDDDAEWEALVKQGEKLIRKYQQKTSGYELRQKLKEALYRKGFTMDAINEFLEHELDN</sequence>
<proteinExistence type="inferred from homology"/>
<evidence type="ECO:0000259" key="7">
    <source>
        <dbReference type="Pfam" id="PF21981"/>
    </source>
</evidence>
<evidence type="ECO:0000256" key="1">
    <source>
        <dbReference type="ARBA" id="ARBA00004496"/>
    </source>
</evidence>
<keyword evidence="4 5" id="KW-0963">Cytoplasm</keyword>
<dbReference type="InterPro" id="IPR053924">
    <property type="entry name" value="RecX_HTH_2nd"/>
</dbReference>
<comment type="subcellular location">
    <subcellularLocation>
        <location evidence="1 5">Cytoplasm</location>
    </subcellularLocation>
</comment>
<keyword evidence="10" id="KW-1185">Reference proteome</keyword>
<dbReference type="RefSeq" id="WP_382390230.1">
    <property type="nucleotide sequence ID" value="NZ_JBHUNA010000002.1"/>
</dbReference>
<comment type="caution">
    <text evidence="9">The sequence shown here is derived from an EMBL/GenBank/DDBJ whole genome shotgun (WGS) entry which is preliminary data.</text>
</comment>
<dbReference type="InterPro" id="IPR053926">
    <property type="entry name" value="RecX_HTH_1st"/>
</dbReference>
<gene>
    <name evidence="5 9" type="primary">recX</name>
    <name evidence="9" type="ORF">ACFSUO_01155</name>
</gene>
<dbReference type="Pfam" id="PF02631">
    <property type="entry name" value="RecX_HTH2"/>
    <property type="match status" value="1"/>
</dbReference>
<dbReference type="Pfam" id="PF21981">
    <property type="entry name" value="RecX_HTH3"/>
    <property type="match status" value="2"/>
</dbReference>
<dbReference type="Pfam" id="PF21982">
    <property type="entry name" value="RecX_HTH1"/>
    <property type="match status" value="1"/>
</dbReference>
<evidence type="ECO:0000256" key="5">
    <source>
        <dbReference type="HAMAP-Rule" id="MF_01114"/>
    </source>
</evidence>
<protein>
    <recommendedName>
        <fullName evidence="3 5">Regulatory protein RecX</fullName>
    </recommendedName>
</protein>
<evidence type="ECO:0000259" key="6">
    <source>
        <dbReference type="Pfam" id="PF02631"/>
    </source>
</evidence>
<dbReference type="HAMAP" id="MF_01114">
    <property type="entry name" value="RecX"/>
    <property type="match status" value="1"/>
</dbReference>
<dbReference type="InterPro" id="IPR003783">
    <property type="entry name" value="Regulatory_RecX"/>
</dbReference>
<dbReference type="PANTHER" id="PTHR33602">
    <property type="entry name" value="REGULATORY PROTEIN RECX FAMILY PROTEIN"/>
    <property type="match status" value="1"/>
</dbReference>
<feature type="domain" description="RecX third three-helical" evidence="7">
    <location>
        <begin position="216"/>
        <end position="264"/>
    </location>
</feature>
<evidence type="ECO:0000256" key="2">
    <source>
        <dbReference type="ARBA" id="ARBA00009695"/>
    </source>
</evidence>
<evidence type="ECO:0000313" key="10">
    <source>
        <dbReference type="Proteomes" id="UP001597502"/>
    </source>
</evidence>
<dbReference type="Gene3D" id="1.10.10.10">
    <property type="entry name" value="Winged helix-like DNA-binding domain superfamily/Winged helix DNA-binding domain"/>
    <property type="match status" value="4"/>
</dbReference>
<name>A0ABW5V460_9BACI</name>
<dbReference type="InterPro" id="IPR053925">
    <property type="entry name" value="RecX_HTH_3rd"/>
</dbReference>
<dbReference type="EMBL" id="JBHUNA010000002">
    <property type="protein sequence ID" value="MFD2759594.1"/>
    <property type="molecule type" value="Genomic_DNA"/>
</dbReference>
<dbReference type="InterPro" id="IPR036388">
    <property type="entry name" value="WH-like_DNA-bd_sf"/>
</dbReference>